<feature type="compositionally biased region" description="Basic and acidic residues" evidence="1">
    <location>
        <begin position="229"/>
        <end position="243"/>
    </location>
</feature>
<evidence type="ECO:0000313" key="2">
    <source>
        <dbReference type="EMBL" id="CDP37908.1"/>
    </source>
</evidence>
<proteinExistence type="predicted"/>
<protein>
    <submittedName>
        <fullName evidence="2">ARAD1D22330p</fullName>
    </submittedName>
</protein>
<sequence length="455" mass="50329">MAQPVAGARQSFDYLAEASKIIALRDKIFQQANDSNLLSKDLTQLTPELRSFALRFKRLTIEKAITKQREEQRRKLTHLHDGKFHLLSEEYIEQSQQQQSRLEMALDRAPEIEKPPIAKYPITRPPPPPPSHVLPYDDDSSVGSSVPPTRTVETNQDQDQSTGQTSQPTETKIPGLFLAESQKTMSSEDQATVTAETHSGDQYDPIVISDEEGNSEQQSSSQQAPEEPQADHAPDTTTSDKKTITPVPTSPRGIKVENNSPPYSDNSPDQPEKHARLPTRPAQMASPAIHQQNSQSRMNARVPTHVPTHVPVLSSAPMQHSQHLHHPQHSQQPQFGVLPMPPFIPSTVPNSQSFALHGISQIPQHPLFMPPMPHPPTMPPMPTMPVYHGGAPPYSDEHPEARHGVSPIPNPLPNLPKGPAAAKPPHHRGAGISKPSHTRRRPHHPHLGEELPPPY</sequence>
<name>A0A060TAA5_BLAAD</name>
<evidence type="ECO:0000256" key="1">
    <source>
        <dbReference type="SAM" id="MobiDB-lite"/>
    </source>
</evidence>
<feature type="compositionally biased region" description="Polar residues" evidence="1">
    <location>
        <begin position="181"/>
        <end position="197"/>
    </location>
</feature>
<feature type="compositionally biased region" description="Polar residues" evidence="1">
    <location>
        <begin position="257"/>
        <end position="269"/>
    </location>
</feature>
<reference evidence="2" key="2">
    <citation type="submission" date="2014-06" db="EMBL/GenBank/DDBJ databases">
        <title>The complete genome of Blastobotrys (Arxula) adeninivorans LS3 - a yeast of biotechnological interest.</title>
        <authorList>
            <person name="Kunze G."/>
            <person name="Gaillardin C."/>
            <person name="Czernicka M."/>
            <person name="Durrens P."/>
            <person name="Martin T."/>
            <person name="Boer E."/>
            <person name="Gabaldon T."/>
            <person name="Cruz J."/>
            <person name="Talla E."/>
            <person name="Marck C."/>
            <person name="Goffeau A."/>
            <person name="Barbe V."/>
            <person name="Baret P."/>
            <person name="Baronian K."/>
            <person name="Beier S."/>
            <person name="Bleykasten C."/>
            <person name="Bode R."/>
            <person name="Casaregola S."/>
            <person name="Despons L."/>
            <person name="Fairhead C."/>
            <person name="Giersberg M."/>
            <person name="Gierski P."/>
            <person name="Hahnel U."/>
            <person name="Hartmann A."/>
            <person name="Jankowska D."/>
            <person name="Jubin C."/>
            <person name="Jung P."/>
            <person name="Lafontaine I."/>
            <person name="Leh-Louis V."/>
            <person name="Lemaire M."/>
            <person name="Marcet-Houben M."/>
            <person name="Mascher M."/>
            <person name="Morel G."/>
            <person name="Richard G.-F."/>
            <person name="Riechen J."/>
            <person name="Sacerdot C."/>
            <person name="Sarkar A."/>
            <person name="Savel G."/>
            <person name="Schacherer J."/>
            <person name="Sherman D."/>
            <person name="Straub M.-L."/>
            <person name="Stein N."/>
            <person name="Thierry A."/>
            <person name="Trautwein-Schult A."/>
            <person name="Westhof E."/>
            <person name="Worch S."/>
            <person name="Dujon B."/>
            <person name="Souciet J.-L."/>
            <person name="Wincker P."/>
            <person name="Scholz U."/>
            <person name="Neuveglise N."/>
        </authorList>
    </citation>
    <scope>NUCLEOTIDE SEQUENCE</scope>
    <source>
        <strain evidence="2">LS3</strain>
    </source>
</reference>
<feature type="region of interest" description="Disordered" evidence="1">
    <location>
        <begin position="386"/>
        <end position="455"/>
    </location>
</feature>
<dbReference type="EMBL" id="HG937694">
    <property type="protein sequence ID" value="CDP37908.1"/>
    <property type="molecule type" value="Genomic_DNA"/>
</dbReference>
<feature type="compositionally biased region" description="Low complexity" evidence="1">
    <location>
        <begin position="157"/>
        <end position="167"/>
    </location>
</feature>
<feature type="compositionally biased region" description="Low complexity" evidence="1">
    <location>
        <begin position="215"/>
        <end position="227"/>
    </location>
</feature>
<gene>
    <name evidence="2" type="ORF">GNLVRS02_ARAD1D22330g</name>
</gene>
<feature type="compositionally biased region" description="Basic residues" evidence="1">
    <location>
        <begin position="436"/>
        <end position="445"/>
    </location>
</feature>
<dbReference type="AlphaFoldDB" id="A0A060TAA5"/>
<reference evidence="2" key="1">
    <citation type="submission" date="2014-02" db="EMBL/GenBank/DDBJ databases">
        <authorList>
            <person name="Genoscope - CEA"/>
        </authorList>
    </citation>
    <scope>NUCLEOTIDE SEQUENCE</scope>
    <source>
        <strain evidence="2">LS3</strain>
    </source>
</reference>
<feature type="region of interest" description="Disordered" evidence="1">
    <location>
        <begin position="113"/>
        <end position="296"/>
    </location>
</feature>
<organism evidence="2">
    <name type="scientific">Blastobotrys adeninivorans</name>
    <name type="common">Yeast</name>
    <name type="synonym">Arxula adeninivorans</name>
    <dbReference type="NCBI Taxonomy" id="409370"/>
    <lineage>
        <taxon>Eukaryota</taxon>
        <taxon>Fungi</taxon>
        <taxon>Dikarya</taxon>
        <taxon>Ascomycota</taxon>
        <taxon>Saccharomycotina</taxon>
        <taxon>Dipodascomycetes</taxon>
        <taxon>Dipodascales</taxon>
        <taxon>Trichomonascaceae</taxon>
        <taxon>Blastobotrys</taxon>
    </lineage>
</organism>
<feature type="compositionally biased region" description="Pro residues" evidence="1">
    <location>
        <begin position="123"/>
        <end position="132"/>
    </location>
</feature>
<accession>A0A060TAA5</accession>